<dbReference type="AlphaFoldDB" id="A0A284RIM2"/>
<name>A0A284RIM2_ARMOS</name>
<keyword evidence="2" id="KW-1185">Reference proteome</keyword>
<dbReference type="EMBL" id="FUEG01000009">
    <property type="protein sequence ID" value="SJL08610.1"/>
    <property type="molecule type" value="Genomic_DNA"/>
</dbReference>
<evidence type="ECO:0000313" key="1">
    <source>
        <dbReference type="EMBL" id="SJL08610.1"/>
    </source>
</evidence>
<gene>
    <name evidence="1" type="ORF">ARMOST_11977</name>
</gene>
<sequence length="70" mass="7846">MRPLWLSSQFDAQSCGRVIPNKYPSEASCQKDALNDSITMQEGGGADLEDEYFRCIQISEKSTINIFPLT</sequence>
<proteinExistence type="predicted"/>
<organism evidence="1 2">
    <name type="scientific">Armillaria ostoyae</name>
    <name type="common">Armillaria root rot fungus</name>
    <dbReference type="NCBI Taxonomy" id="47428"/>
    <lineage>
        <taxon>Eukaryota</taxon>
        <taxon>Fungi</taxon>
        <taxon>Dikarya</taxon>
        <taxon>Basidiomycota</taxon>
        <taxon>Agaricomycotina</taxon>
        <taxon>Agaricomycetes</taxon>
        <taxon>Agaricomycetidae</taxon>
        <taxon>Agaricales</taxon>
        <taxon>Marasmiineae</taxon>
        <taxon>Physalacriaceae</taxon>
        <taxon>Armillaria</taxon>
    </lineage>
</organism>
<accession>A0A284RIM2</accession>
<reference evidence="2" key="1">
    <citation type="journal article" date="2017" name="Nat. Ecol. Evol.">
        <title>Genome expansion and lineage-specific genetic innovations in the forest pathogenic fungi Armillaria.</title>
        <authorList>
            <person name="Sipos G."/>
            <person name="Prasanna A.N."/>
            <person name="Walter M.C."/>
            <person name="O'Connor E."/>
            <person name="Balint B."/>
            <person name="Krizsan K."/>
            <person name="Kiss B."/>
            <person name="Hess J."/>
            <person name="Varga T."/>
            <person name="Slot J."/>
            <person name="Riley R."/>
            <person name="Boka B."/>
            <person name="Rigling D."/>
            <person name="Barry K."/>
            <person name="Lee J."/>
            <person name="Mihaltcheva S."/>
            <person name="LaButti K."/>
            <person name="Lipzen A."/>
            <person name="Waldron R."/>
            <person name="Moloney N.M."/>
            <person name="Sperisen C."/>
            <person name="Kredics L."/>
            <person name="Vagvoelgyi C."/>
            <person name="Patrignani A."/>
            <person name="Fitzpatrick D."/>
            <person name="Nagy I."/>
            <person name="Doyle S."/>
            <person name="Anderson J.B."/>
            <person name="Grigoriev I.V."/>
            <person name="Gueldener U."/>
            <person name="Muensterkoetter M."/>
            <person name="Nagy L.G."/>
        </authorList>
    </citation>
    <scope>NUCLEOTIDE SEQUENCE [LARGE SCALE GENOMIC DNA]</scope>
    <source>
        <strain evidence="2">C18/9</strain>
    </source>
</reference>
<evidence type="ECO:0000313" key="2">
    <source>
        <dbReference type="Proteomes" id="UP000219338"/>
    </source>
</evidence>
<protein>
    <submittedName>
        <fullName evidence="1">Uncharacterized protein</fullName>
    </submittedName>
</protein>
<dbReference type="Proteomes" id="UP000219338">
    <property type="component" value="Unassembled WGS sequence"/>
</dbReference>